<evidence type="ECO:0000313" key="3">
    <source>
        <dbReference type="EMBL" id="GEP45648.1"/>
    </source>
</evidence>
<feature type="domain" description="DUF434" evidence="1">
    <location>
        <begin position="17"/>
        <end position="69"/>
    </location>
</feature>
<dbReference type="EMBL" id="BKAG01000055">
    <property type="protein sequence ID" value="GEP45648.1"/>
    <property type="molecule type" value="Genomic_DNA"/>
</dbReference>
<dbReference type="Proteomes" id="UP000321577">
    <property type="component" value="Unassembled WGS sequence"/>
</dbReference>
<proteinExistence type="predicted"/>
<protein>
    <recommendedName>
        <fullName evidence="5">DUF434 domain-containing protein</fullName>
    </recommendedName>
</protein>
<evidence type="ECO:0000259" key="2">
    <source>
        <dbReference type="Pfam" id="PF18481"/>
    </source>
</evidence>
<comment type="caution">
    <text evidence="3">The sequence shown here is derived from an EMBL/GenBank/DDBJ whole genome shotgun (WGS) entry which is preliminary data.</text>
</comment>
<dbReference type="PANTHER" id="PTHR42252:SF1">
    <property type="entry name" value="DUF434 DOMAIN-CONTAINING PROTEIN"/>
    <property type="match status" value="1"/>
</dbReference>
<organism evidence="3 4">
    <name type="scientific">Brevifollis gellanilyticus</name>
    <dbReference type="NCBI Taxonomy" id="748831"/>
    <lineage>
        <taxon>Bacteria</taxon>
        <taxon>Pseudomonadati</taxon>
        <taxon>Verrucomicrobiota</taxon>
        <taxon>Verrucomicrobiia</taxon>
        <taxon>Verrucomicrobiales</taxon>
        <taxon>Verrucomicrobiaceae</taxon>
    </lineage>
</organism>
<evidence type="ECO:0000313" key="4">
    <source>
        <dbReference type="Proteomes" id="UP000321577"/>
    </source>
</evidence>
<name>A0A512MG00_9BACT</name>
<dbReference type="InterPro" id="IPR041652">
    <property type="entry name" value="DUF5616"/>
</dbReference>
<dbReference type="AlphaFoldDB" id="A0A512MG00"/>
<dbReference type="InterPro" id="IPR007368">
    <property type="entry name" value="DUF434"/>
</dbReference>
<evidence type="ECO:0008006" key="5">
    <source>
        <dbReference type="Google" id="ProtNLM"/>
    </source>
</evidence>
<gene>
    <name evidence="3" type="ORF">BGE01nite_49390</name>
</gene>
<feature type="domain" description="DUF5616" evidence="2">
    <location>
        <begin position="76"/>
        <end position="214"/>
    </location>
</feature>
<evidence type="ECO:0000259" key="1">
    <source>
        <dbReference type="Pfam" id="PF04256"/>
    </source>
</evidence>
<sequence>MHPADREMFGAQAAPALRQAVADLSWLFSRGYARTSALKLVGDRHALTERQRTAVGRAACADENLAQRSRHQLKPNTMRDHEVMVDGFNLLVSLEAFLSGGVLLLCRDGCVRDMSSVHGSYHAVAETDAAILTAAERLQALGIRSAHWLLDSPVSNSGRLAQRLRELAEEHHWPWTVEAVFNPDTVLKEARDVVVISSDAAVIDRSERWFNLAADIILSQSRPETWLVDLQHA</sequence>
<dbReference type="PANTHER" id="PTHR42252">
    <property type="entry name" value="DUF5616 DOMAIN-CONTAINING PROTEIN"/>
    <property type="match status" value="1"/>
</dbReference>
<keyword evidence="4" id="KW-1185">Reference proteome</keyword>
<dbReference type="Pfam" id="PF04256">
    <property type="entry name" value="DUF434"/>
    <property type="match status" value="1"/>
</dbReference>
<dbReference type="Pfam" id="PF18481">
    <property type="entry name" value="DUF5616"/>
    <property type="match status" value="1"/>
</dbReference>
<reference evidence="3 4" key="1">
    <citation type="submission" date="2019-07" db="EMBL/GenBank/DDBJ databases">
        <title>Whole genome shotgun sequence of Brevifollis gellanilyticus NBRC 108608.</title>
        <authorList>
            <person name="Hosoyama A."/>
            <person name="Uohara A."/>
            <person name="Ohji S."/>
            <person name="Ichikawa N."/>
        </authorList>
    </citation>
    <scope>NUCLEOTIDE SEQUENCE [LARGE SCALE GENOMIC DNA]</scope>
    <source>
        <strain evidence="3 4">NBRC 108608</strain>
    </source>
</reference>
<accession>A0A512MG00</accession>